<dbReference type="PANTHER" id="PTHR33434">
    <property type="entry name" value="DEGV DOMAIN-CONTAINING PROTEIN DR_1986-RELATED"/>
    <property type="match status" value="1"/>
</dbReference>
<dbReference type="Pfam" id="PF02734">
    <property type="entry name" value="Dak2"/>
    <property type="match status" value="1"/>
</dbReference>
<evidence type="ECO:0000313" key="3">
    <source>
        <dbReference type="Proteomes" id="UP000199337"/>
    </source>
</evidence>
<keyword evidence="3" id="KW-1185">Reference proteome</keyword>
<dbReference type="PROSITE" id="PS51480">
    <property type="entry name" value="DHAL"/>
    <property type="match status" value="1"/>
</dbReference>
<dbReference type="SMART" id="SM01121">
    <property type="entry name" value="Dak1_2"/>
    <property type="match status" value="1"/>
</dbReference>
<sequence length="542" mass="57625">MYIYSFDGEQLKYMLVGGVNLLAENKAEIDALNVFPVPDGDTGTNMYLTMLSGVKAAKQVDSNRIGDVVAALAKGCLLGARGNSGVILSQIFSGFAGALKGLDSAGAQNIARAFRSGADAAYRAVGNPVEGTILTVSRKTADAFERAAARSSDPVRALLLASRAARHALDETPALLPVLKEAGVVDAGGKGFLVILEGIIRALKDAAAQRNIELFDLAATQQKEFAGTRAREFSAEIEFTYCTEFILMGRNIPHDTLRQELAPYGDCLLVVGDDRIAKVHIHSNHPGLVLECCLKYGNLNSVQVSNMEEQNQDFKKSVVKTAAAKPLGVMAVGVGEGIATILESMGVDVVVEGGQTMNPATEDLLKAAEKVNAAAIIILPNNKNILMSARQAAELIEKDAVVVPTISIPQAFAAMLAYNPGDTLAGNKTKMEQALAEVKTGEVTKAVRDTVIDGMTIATGDFIGVADDVMTVAGPSLTRVVNTLIKKMLDEDSSLVTLYYGSAMTGGESREIVNQLQDIFPDIDFEIHYGGQPLYHFLISVE</sequence>
<feature type="domain" description="DhaL" evidence="1">
    <location>
        <begin position="9"/>
        <end position="201"/>
    </location>
</feature>
<dbReference type="GO" id="GO:0006071">
    <property type="term" value="P:glycerol metabolic process"/>
    <property type="evidence" value="ECO:0007669"/>
    <property type="project" value="InterPro"/>
</dbReference>
<evidence type="ECO:0000259" key="1">
    <source>
        <dbReference type="PROSITE" id="PS51480"/>
    </source>
</evidence>
<organism evidence="2 3">
    <name type="scientific">Desulfotruncus arcticus DSM 17038</name>
    <dbReference type="NCBI Taxonomy" id="1121424"/>
    <lineage>
        <taxon>Bacteria</taxon>
        <taxon>Bacillati</taxon>
        <taxon>Bacillota</taxon>
        <taxon>Clostridia</taxon>
        <taxon>Eubacteriales</taxon>
        <taxon>Desulfallaceae</taxon>
        <taxon>Desulfotruncus</taxon>
    </lineage>
</organism>
<gene>
    <name evidence="2" type="ORF">SAMN05660649_04727</name>
</gene>
<dbReference type="InterPro" id="IPR036117">
    <property type="entry name" value="DhaL_dom_sf"/>
</dbReference>
<dbReference type="EMBL" id="FOOX01000024">
    <property type="protein sequence ID" value="SFH31943.1"/>
    <property type="molecule type" value="Genomic_DNA"/>
</dbReference>
<evidence type="ECO:0000313" key="2">
    <source>
        <dbReference type="EMBL" id="SFH31943.1"/>
    </source>
</evidence>
<dbReference type="STRING" id="341036.SAMN05660649_04727"/>
<dbReference type="SUPFAM" id="SSF101473">
    <property type="entry name" value="DhaL-like"/>
    <property type="match status" value="1"/>
</dbReference>
<reference evidence="3" key="1">
    <citation type="submission" date="2016-10" db="EMBL/GenBank/DDBJ databases">
        <authorList>
            <person name="Varghese N."/>
            <person name="Submissions S."/>
        </authorList>
    </citation>
    <scope>NUCLEOTIDE SEQUENCE [LARGE SCALE GENOMIC DNA]</scope>
    <source>
        <strain evidence="3">DSM 17038</strain>
    </source>
</reference>
<dbReference type="Pfam" id="PF13684">
    <property type="entry name" value="FakA-like_C"/>
    <property type="match status" value="1"/>
</dbReference>
<dbReference type="GO" id="GO:0004371">
    <property type="term" value="F:glycerone kinase activity"/>
    <property type="evidence" value="ECO:0007669"/>
    <property type="project" value="InterPro"/>
</dbReference>
<dbReference type="Gene3D" id="1.25.40.340">
    <property type="match status" value="1"/>
</dbReference>
<dbReference type="OrthoDB" id="9760324at2"/>
<dbReference type="Proteomes" id="UP000199337">
    <property type="component" value="Unassembled WGS sequence"/>
</dbReference>
<dbReference type="PANTHER" id="PTHR33434:SF4">
    <property type="entry name" value="PHOSPHATASE PROTEIN"/>
    <property type="match status" value="1"/>
</dbReference>
<dbReference type="NCBIfam" id="TIGR03599">
    <property type="entry name" value="YloV"/>
    <property type="match status" value="1"/>
</dbReference>
<dbReference type="InterPro" id="IPR048394">
    <property type="entry name" value="FakA-like_M"/>
</dbReference>
<dbReference type="Pfam" id="PF21645">
    <property type="entry name" value="FakA-like_M"/>
    <property type="match status" value="1"/>
</dbReference>
<dbReference type="InterPro" id="IPR033470">
    <property type="entry name" value="FakA-like_C"/>
</dbReference>
<dbReference type="AlphaFoldDB" id="A0A1I2Z263"/>
<dbReference type="InterPro" id="IPR050270">
    <property type="entry name" value="DegV_domain_contain"/>
</dbReference>
<accession>A0A1I2Z263</accession>
<proteinExistence type="predicted"/>
<dbReference type="InterPro" id="IPR004007">
    <property type="entry name" value="DhaL_dom"/>
</dbReference>
<dbReference type="InterPro" id="IPR019986">
    <property type="entry name" value="YloV-like"/>
</dbReference>
<dbReference type="SMART" id="SM01120">
    <property type="entry name" value="Dak2"/>
    <property type="match status" value="1"/>
</dbReference>
<name>A0A1I2Z263_9FIRM</name>
<protein>
    <recommendedName>
        <fullName evidence="1">DhaL domain-containing protein</fullName>
    </recommendedName>
</protein>